<dbReference type="Proteomes" id="UP000799424">
    <property type="component" value="Unassembled WGS sequence"/>
</dbReference>
<dbReference type="SUPFAM" id="SSF51101">
    <property type="entry name" value="Mannose-binding lectins"/>
    <property type="match status" value="1"/>
</dbReference>
<dbReference type="EMBL" id="MU006245">
    <property type="protein sequence ID" value="KAF2819401.1"/>
    <property type="molecule type" value="Genomic_DNA"/>
</dbReference>
<organism evidence="1 2">
    <name type="scientific">Ophiobolus disseminans</name>
    <dbReference type="NCBI Taxonomy" id="1469910"/>
    <lineage>
        <taxon>Eukaryota</taxon>
        <taxon>Fungi</taxon>
        <taxon>Dikarya</taxon>
        <taxon>Ascomycota</taxon>
        <taxon>Pezizomycotina</taxon>
        <taxon>Dothideomycetes</taxon>
        <taxon>Pleosporomycetidae</taxon>
        <taxon>Pleosporales</taxon>
        <taxon>Pleosporineae</taxon>
        <taxon>Phaeosphaeriaceae</taxon>
        <taxon>Ophiobolus</taxon>
    </lineage>
</organism>
<dbReference type="AlphaFoldDB" id="A0A6A6ZE58"/>
<accession>A0A6A6ZE58</accession>
<dbReference type="Gene3D" id="2.100.10.30">
    <property type="entry name" value="Jacalin-like lectin domain"/>
    <property type="match status" value="1"/>
</dbReference>
<keyword evidence="2" id="KW-1185">Reference proteome</keyword>
<evidence type="ECO:0008006" key="3">
    <source>
        <dbReference type="Google" id="ProtNLM"/>
    </source>
</evidence>
<reference evidence="1" key="1">
    <citation type="journal article" date="2020" name="Stud. Mycol.">
        <title>101 Dothideomycetes genomes: a test case for predicting lifestyles and emergence of pathogens.</title>
        <authorList>
            <person name="Haridas S."/>
            <person name="Albert R."/>
            <person name="Binder M."/>
            <person name="Bloem J."/>
            <person name="Labutti K."/>
            <person name="Salamov A."/>
            <person name="Andreopoulos B."/>
            <person name="Baker S."/>
            <person name="Barry K."/>
            <person name="Bills G."/>
            <person name="Bluhm B."/>
            <person name="Cannon C."/>
            <person name="Castanera R."/>
            <person name="Culley D."/>
            <person name="Daum C."/>
            <person name="Ezra D."/>
            <person name="Gonzalez J."/>
            <person name="Henrissat B."/>
            <person name="Kuo A."/>
            <person name="Liang C."/>
            <person name="Lipzen A."/>
            <person name="Lutzoni F."/>
            <person name="Magnuson J."/>
            <person name="Mondo S."/>
            <person name="Nolan M."/>
            <person name="Ohm R."/>
            <person name="Pangilinan J."/>
            <person name="Park H.-J."/>
            <person name="Ramirez L."/>
            <person name="Alfaro M."/>
            <person name="Sun H."/>
            <person name="Tritt A."/>
            <person name="Yoshinaga Y."/>
            <person name="Zwiers L.-H."/>
            <person name="Turgeon B."/>
            <person name="Goodwin S."/>
            <person name="Spatafora J."/>
            <person name="Crous P."/>
            <person name="Grigoriev I."/>
        </authorList>
    </citation>
    <scope>NUCLEOTIDE SEQUENCE</scope>
    <source>
        <strain evidence="1">CBS 113818</strain>
    </source>
</reference>
<dbReference type="InterPro" id="IPR036404">
    <property type="entry name" value="Jacalin-like_lectin_dom_sf"/>
</dbReference>
<name>A0A6A6ZE58_9PLEO</name>
<proteinExistence type="predicted"/>
<sequence length="362" mass="39647">MALFSGIANAVGDCDLMGPWNNTNVQWTGGPGGVNFCATKWIQGVVITGVEVYASDKAVEAIQFFYSDGTNSPQFGQPDEERKQRIDWDPSTDSLSLVKTWGNGRGKYLGRLYIRTKAGKELDIGKDTSGQTTYEHKVESGILLGAFGLSADSIVNLGLYFLKSKVDKMAVSNVVFKETPEELNKRRQGLETKVVDYADHTNKLANATEEFTFGKTLTRTTSKKWSSAATHTFGLSQAFNVEGKVFGIGFESTTTLQYQYANTQTEESVVEDSVSLTYSASTTLMPGTSVYCQATAMRGVYDGEYTSNVNIWLEDGSTYTFAQEGSMEQVQWSQASSVCQDKPFAPTLELPALPKRGVQFTA</sequence>
<protein>
    <recommendedName>
        <fullName evidence="3">Jacalin-type lectin domain-containing protein</fullName>
    </recommendedName>
</protein>
<dbReference type="Gene3D" id="2.170.15.10">
    <property type="entry name" value="Proaerolysin, chain A, domain 3"/>
    <property type="match status" value="1"/>
</dbReference>
<evidence type="ECO:0000313" key="1">
    <source>
        <dbReference type="EMBL" id="KAF2819401.1"/>
    </source>
</evidence>
<gene>
    <name evidence="1" type="ORF">CC86DRAFT_413095</name>
</gene>
<evidence type="ECO:0000313" key="2">
    <source>
        <dbReference type="Proteomes" id="UP000799424"/>
    </source>
</evidence>
<dbReference type="OrthoDB" id="3758675at2759"/>